<evidence type="ECO:0000313" key="2">
    <source>
        <dbReference type="Proteomes" id="UP000027222"/>
    </source>
</evidence>
<name>A0A067S863_GALM3</name>
<evidence type="ECO:0000313" key="1">
    <source>
        <dbReference type="EMBL" id="KDR66991.1"/>
    </source>
</evidence>
<protein>
    <recommendedName>
        <fullName evidence="3">F-box domain-containing protein</fullName>
    </recommendedName>
</protein>
<dbReference type="AlphaFoldDB" id="A0A067S863"/>
<dbReference type="OrthoDB" id="2968433at2759"/>
<sequence length="56" mass="6295">MSDSGFIFPQEIVDQVVDEISSLGDKKILFPVALSARCFLHPAQSHIFRIINLTYS</sequence>
<proteinExistence type="predicted"/>
<accession>A0A067S863</accession>
<organism evidence="1 2">
    <name type="scientific">Galerina marginata (strain CBS 339.88)</name>
    <dbReference type="NCBI Taxonomy" id="685588"/>
    <lineage>
        <taxon>Eukaryota</taxon>
        <taxon>Fungi</taxon>
        <taxon>Dikarya</taxon>
        <taxon>Basidiomycota</taxon>
        <taxon>Agaricomycotina</taxon>
        <taxon>Agaricomycetes</taxon>
        <taxon>Agaricomycetidae</taxon>
        <taxon>Agaricales</taxon>
        <taxon>Agaricineae</taxon>
        <taxon>Strophariaceae</taxon>
        <taxon>Galerina</taxon>
    </lineage>
</organism>
<dbReference type="EMBL" id="KL142418">
    <property type="protein sequence ID" value="KDR66991.1"/>
    <property type="molecule type" value="Genomic_DNA"/>
</dbReference>
<dbReference type="Proteomes" id="UP000027222">
    <property type="component" value="Unassembled WGS sequence"/>
</dbReference>
<evidence type="ECO:0008006" key="3">
    <source>
        <dbReference type="Google" id="ProtNLM"/>
    </source>
</evidence>
<feature type="non-terminal residue" evidence="1">
    <location>
        <position position="56"/>
    </location>
</feature>
<gene>
    <name evidence="1" type="ORF">GALMADRAFT_258656</name>
</gene>
<reference evidence="2" key="1">
    <citation type="journal article" date="2014" name="Proc. Natl. Acad. Sci. U.S.A.">
        <title>Extensive sampling of basidiomycete genomes demonstrates inadequacy of the white-rot/brown-rot paradigm for wood decay fungi.</title>
        <authorList>
            <person name="Riley R."/>
            <person name="Salamov A.A."/>
            <person name="Brown D.W."/>
            <person name="Nagy L.G."/>
            <person name="Floudas D."/>
            <person name="Held B.W."/>
            <person name="Levasseur A."/>
            <person name="Lombard V."/>
            <person name="Morin E."/>
            <person name="Otillar R."/>
            <person name="Lindquist E.A."/>
            <person name="Sun H."/>
            <person name="LaButti K.M."/>
            <person name="Schmutz J."/>
            <person name="Jabbour D."/>
            <person name="Luo H."/>
            <person name="Baker S.E."/>
            <person name="Pisabarro A.G."/>
            <person name="Walton J.D."/>
            <person name="Blanchette R.A."/>
            <person name="Henrissat B."/>
            <person name="Martin F."/>
            <person name="Cullen D."/>
            <person name="Hibbett D.S."/>
            <person name="Grigoriev I.V."/>
        </authorList>
    </citation>
    <scope>NUCLEOTIDE SEQUENCE [LARGE SCALE GENOMIC DNA]</scope>
    <source>
        <strain evidence="2">CBS 339.88</strain>
    </source>
</reference>
<keyword evidence="2" id="KW-1185">Reference proteome</keyword>
<dbReference type="HOGENOM" id="CLU_3019853_0_0_1"/>